<keyword evidence="3" id="KW-1185">Reference proteome</keyword>
<dbReference type="GO" id="GO:0051536">
    <property type="term" value="F:iron-sulfur cluster binding"/>
    <property type="evidence" value="ECO:0007669"/>
    <property type="project" value="InterPro"/>
</dbReference>
<evidence type="ECO:0000313" key="3">
    <source>
        <dbReference type="Proteomes" id="UP000298416"/>
    </source>
</evidence>
<dbReference type="EMBL" id="PNBA02000001">
    <property type="protein sequence ID" value="KAG6436109.1"/>
    <property type="molecule type" value="Genomic_DNA"/>
</dbReference>
<dbReference type="AlphaFoldDB" id="A0A8X9ADL9"/>
<dbReference type="Proteomes" id="UP000298416">
    <property type="component" value="Unassembled WGS sequence"/>
</dbReference>
<accession>A0A8X9ADL9</accession>
<reference evidence="2" key="1">
    <citation type="submission" date="2018-01" db="EMBL/GenBank/DDBJ databases">
        <authorList>
            <person name="Mao J.F."/>
        </authorList>
    </citation>
    <scope>NUCLEOTIDE SEQUENCE</scope>
    <source>
        <strain evidence="2">Huo1</strain>
        <tissue evidence="2">Leaf</tissue>
    </source>
</reference>
<name>A0A8X9ADL9_SALSN</name>
<gene>
    <name evidence="2" type="ORF">SASPL_100992</name>
</gene>
<evidence type="ECO:0000259" key="1">
    <source>
        <dbReference type="Pfam" id="PF01592"/>
    </source>
</evidence>
<comment type="caution">
    <text evidence="2">The sequence shown here is derived from an EMBL/GenBank/DDBJ whole genome shotgun (WGS) entry which is preliminary data.</text>
</comment>
<dbReference type="CDD" id="cd06664">
    <property type="entry name" value="IscU_like"/>
    <property type="match status" value="1"/>
</dbReference>
<feature type="domain" description="NIF system FeS cluster assembly NifU N-terminal" evidence="1">
    <location>
        <begin position="28"/>
        <end position="107"/>
    </location>
</feature>
<dbReference type="GO" id="GO:0016226">
    <property type="term" value="P:iron-sulfur cluster assembly"/>
    <property type="evidence" value="ECO:0007669"/>
    <property type="project" value="InterPro"/>
</dbReference>
<proteinExistence type="predicted"/>
<reference evidence="2" key="2">
    <citation type="submission" date="2020-08" db="EMBL/GenBank/DDBJ databases">
        <title>Plant Genome Project.</title>
        <authorList>
            <person name="Zhang R.-G."/>
        </authorList>
    </citation>
    <scope>NUCLEOTIDE SEQUENCE</scope>
    <source>
        <strain evidence="2">Huo1</strain>
        <tissue evidence="2">Leaf</tissue>
    </source>
</reference>
<protein>
    <recommendedName>
        <fullName evidence="1">NIF system FeS cluster assembly NifU N-terminal domain-containing protein</fullName>
    </recommendedName>
</protein>
<dbReference type="SUPFAM" id="SSF82649">
    <property type="entry name" value="SufE/NifU"/>
    <property type="match status" value="1"/>
</dbReference>
<dbReference type="InterPro" id="IPR002871">
    <property type="entry name" value="NIF_FeS_clus_asmbl_NifU_N"/>
</dbReference>
<dbReference type="Pfam" id="PF01592">
    <property type="entry name" value="NifU_N"/>
    <property type="match status" value="1"/>
</dbReference>
<dbReference type="GO" id="GO:0005506">
    <property type="term" value="F:iron ion binding"/>
    <property type="evidence" value="ECO:0007669"/>
    <property type="project" value="InterPro"/>
</dbReference>
<organism evidence="2">
    <name type="scientific">Salvia splendens</name>
    <name type="common">Scarlet sage</name>
    <dbReference type="NCBI Taxonomy" id="180675"/>
    <lineage>
        <taxon>Eukaryota</taxon>
        <taxon>Viridiplantae</taxon>
        <taxon>Streptophyta</taxon>
        <taxon>Embryophyta</taxon>
        <taxon>Tracheophyta</taxon>
        <taxon>Spermatophyta</taxon>
        <taxon>Magnoliopsida</taxon>
        <taxon>eudicotyledons</taxon>
        <taxon>Gunneridae</taxon>
        <taxon>Pentapetalae</taxon>
        <taxon>asterids</taxon>
        <taxon>lamiids</taxon>
        <taxon>Lamiales</taxon>
        <taxon>Lamiaceae</taxon>
        <taxon>Nepetoideae</taxon>
        <taxon>Mentheae</taxon>
        <taxon>Salviinae</taxon>
        <taxon>Salvia</taxon>
        <taxon>Salvia subgen. Calosphace</taxon>
        <taxon>core Calosphace</taxon>
    </lineage>
</organism>
<evidence type="ECO:0000313" key="2">
    <source>
        <dbReference type="EMBL" id="KAG6436109.1"/>
    </source>
</evidence>
<sequence>MLRHIATTSLGVRLPCSGAAGGSGLRRMYHERVVDHYDNPRNVGSFDKNDPNVGTGLVGAPACGDVMKLQIRVDEESGKIVDACFKTFGCGSAIASSSVGMSIELNRKIEVEDGMMVIGPSKAVAESWRCKKHPLGHAIKQQRHEKGERVESLNGIPVSNLRMSRISTEQQNDIQIKMKGFKKLNLFLLPINIVILACASQEIPNKSYCGSIKIQQPFINQNSSSLVSQLILCKSKKLYFRTSIGLFKIQSINYTNKLFIISHTSSSPTSHFVSPSRLSAGFPPAPTASNSLILLNCSNRSSGVTLTPCDNATLAIYLKQEAQEVSSCSVIDDADQKLDPKQMGCTRYSRVYAAAGGGGEFELGTTISFDIPDHVPDPCNECEKPYGNCGVGLRCACHPKKCRDKVISAAALRPYGVYLVFFIIFLHGF</sequence>
<dbReference type="PANTHER" id="PTHR10093">
    <property type="entry name" value="IRON-SULFUR CLUSTER ASSEMBLY ENZYME NIFU HOMOLOG"/>
    <property type="match status" value="1"/>
</dbReference>
<dbReference type="Gene3D" id="3.90.1010.10">
    <property type="match status" value="1"/>
</dbReference>